<protein>
    <recommendedName>
        <fullName evidence="4">DUF2530 domain-containing protein</fullName>
    </recommendedName>
</protein>
<dbReference type="EMBL" id="BONQ01000083">
    <property type="protein sequence ID" value="GIG47432.1"/>
    <property type="molecule type" value="Genomic_DNA"/>
</dbReference>
<keyword evidence="1" id="KW-0812">Transmembrane</keyword>
<gene>
    <name evidence="2" type="ORF">Dsi01nite_054730</name>
</gene>
<proteinExistence type="predicted"/>
<evidence type="ECO:0000313" key="3">
    <source>
        <dbReference type="Proteomes" id="UP000660611"/>
    </source>
</evidence>
<evidence type="ECO:0000256" key="1">
    <source>
        <dbReference type="SAM" id="Phobius"/>
    </source>
</evidence>
<reference evidence="2" key="1">
    <citation type="submission" date="2021-01" db="EMBL/GenBank/DDBJ databases">
        <title>Whole genome shotgun sequence of Dactylosporangium siamense NBRC 106093.</title>
        <authorList>
            <person name="Komaki H."/>
            <person name="Tamura T."/>
        </authorList>
    </citation>
    <scope>NUCLEOTIDE SEQUENCE</scope>
    <source>
        <strain evidence="2">NBRC 106093</strain>
    </source>
</reference>
<comment type="caution">
    <text evidence="2">The sequence shown here is derived from an EMBL/GenBank/DDBJ whole genome shotgun (WGS) entry which is preliminary data.</text>
</comment>
<dbReference type="AlphaFoldDB" id="A0A919PPM4"/>
<keyword evidence="1" id="KW-1133">Transmembrane helix</keyword>
<organism evidence="2 3">
    <name type="scientific">Dactylosporangium siamense</name>
    <dbReference type="NCBI Taxonomy" id="685454"/>
    <lineage>
        <taxon>Bacteria</taxon>
        <taxon>Bacillati</taxon>
        <taxon>Actinomycetota</taxon>
        <taxon>Actinomycetes</taxon>
        <taxon>Micromonosporales</taxon>
        <taxon>Micromonosporaceae</taxon>
        <taxon>Dactylosporangium</taxon>
    </lineage>
</organism>
<keyword evidence="1" id="KW-0472">Membrane</keyword>
<sequence>MSVITGSTVCGVTSQPKPLDPPMVPFALAGLGLWIIAVLVMLPFRDELADAGHGNWFGIAVAGVLWGIPGGLTMVVHDRNRKRRRATSDSFKTGERGGA</sequence>
<evidence type="ECO:0008006" key="4">
    <source>
        <dbReference type="Google" id="ProtNLM"/>
    </source>
</evidence>
<feature type="transmembrane region" description="Helical" evidence="1">
    <location>
        <begin position="56"/>
        <end position="76"/>
    </location>
</feature>
<dbReference type="Proteomes" id="UP000660611">
    <property type="component" value="Unassembled WGS sequence"/>
</dbReference>
<evidence type="ECO:0000313" key="2">
    <source>
        <dbReference type="EMBL" id="GIG47432.1"/>
    </source>
</evidence>
<feature type="transmembrane region" description="Helical" evidence="1">
    <location>
        <begin position="24"/>
        <end position="44"/>
    </location>
</feature>
<name>A0A919PPM4_9ACTN</name>
<keyword evidence="3" id="KW-1185">Reference proteome</keyword>
<accession>A0A919PPM4</accession>